<dbReference type="AlphaFoldDB" id="A0A4Q1BBZ7"/>
<comment type="caution">
    <text evidence="7">The sequence shown here is derived from an EMBL/GenBank/DDBJ whole genome shotgun (WGS) entry which is preliminary data.</text>
</comment>
<dbReference type="VEuPathDB" id="FungiDB:TREMEDRAFT_69401"/>
<dbReference type="GO" id="GO:0050660">
    <property type="term" value="F:flavin adenine dinucleotide binding"/>
    <property type="evidence" value="ECO:0007669"/>
    <property type="project" value="InterPro"/>
</dbReference>
<dbReference type="PRINTS" id="PR00370">
    <property type="entry name" value="FMOXYGENASE"/>
</dbReference>
<evidence type="ECO:0000256" key="1">
    <source>
        <dbReference type="ARBA" id="ARBA00009183"/>
    </source>
</evidence>
<organism evidence="7 8">
    <name type="scientific">Tremella mesenterica</name>
    <name type="common">Jelly fungus</name>
    <dbReference type="NCBI Taxonomy" id="5217"/>
    <lineage>
        <taxon>Eukaryota</taxon>
        <taxon>Fungi</taxon>
        <taxon>Dikarya</taxon>
        <taxon>Basidiomycota</taxon>
        <taxon>Agaricomycotina</taxon>
        <taxon>Tremellomycetes</taxon>
        <taxon>Tremellales</taxon>
        <taxon>Tremellaceae</taxon>
        <taxon>Tremella</taxon>
    </lineage>
</organism>
<keyword evidence="6" id="KW-0472">Membrane</keyword>
<keyword evidence="6" id="KW-1133">Transmembrane helix</keyword>
<dbReference type="InParanoid" id="A0A4Q1BBZ7"/>
<dbReference type="PIRSF" id="PIRSF000332">
    <property type="entry name" value="FMO"/>
    <property type="match status" value="1"/>
</dbReference>
<keyword evidence="4" id="KW-0521">NADP</keyword>
<dbReference type="InterPro" id="IPR020946">
    <property type="entry name" value="Flavin_mOase-like"/>
</dbReference>
<feature type="transmembrane region" description="Helical" evidence="6">
    <location>
        <begin position="513"/>
        <end position="531"/>
    </location>
</feature>
<dbReference type="Gene3D" id="3.50.50.60">
    <property type="entry name" value="FAD/NAD(P)-binding domain"/>
    <property type="match status" value="1"/>
</dbReference>
<gene>
    <name evidence="7" type="ORF">M231_06404</name>
</gene>
<proteinExistence type="inferred from homology"/>
<dbReference type="GO" id="GO:0050661">
    <property type="term" value="F:NADP binding"/>
    <property type="evidence" value="ECO:0007669"/>
    <property type="project" value="InterPro"/>
</dbReference>
<protein>
    <submittedName>
        <fullName evidence="7">Dimethylaniline monooxygenase</fullName>
    </submittedName>
</protein>
<keyword evidence="3" id="KW-0274">FAD</keyword>
<dbReference type="InterPro" id="IPR050346">
    <property type="entry name" value="FMO-like"/>
</dbReference>
<keyword evidence="6" id="KW-0812">Transmembrane</keyword>
<evidence type="ECO:0000313" key="7">
    <source>
        <dbReference type="EMBL" id="RXK36319.1"/>
    </source>
</evidence>
<keyword evidence="2" id="KW-0285">Flavoprotein</keyword>
<dbReference type="SUPFAM" id="SSF51905">
    <property type="entry name" value="FAD/NAD(P)-binding domain"/>
    <property type="match status" value="1"/>
</dbReference>
<sequence>MVTLPTKTSTLIIGGGPAGLVSLKYVLEYGPRWDEGEAPVLVEMEPEIGGTFRWRGYENAELVSSRQLTCFSDFRYPSDTPDHPSLVNFVQYLEAYAHHFKLFNHIHLSTKVVSLSLTHSSDDYRHCATVLRTSRESKETTKSTILAKRVIITTGLHVTPNIPPVPGLTIHPTSNTPKWFHSSSYKTSSQLSQKEVLVLGAGETGMDITYQSVISRSTQTWLGIRSGFLSFPKVLNNFRIFGINFNGNLPIDGLITNLFETAYIHPWVSATRIRSHISDFVVRGLLWVLTGTTAGCNQWAGELPLEKQGRSYVFLNKSSKAMQYINRPFKKLSWIHKSIAHYVDLPSPEGLEETIVKIVPFPLKFDQDGKAIFPPPPKHREKEIAWKEECKPEIVVLCTGYKQEWDWLSDEYPKGPEECDIRGICWSKDLTICFIGFLRPGVGGIPPMAEMQIQLFILLTQGKLPILRGQENYHLLHSSESRIQYGVDYSAYMSTLAKDIGSAPGLFELWREHGWFITFVYCFGAAFPTFYRLQGPFKSSSAPLIVKTEIWETIRRRGLLGNLFMGVIPMIFYAWLNLLVYLAETIYRFLM</sequence>
<dbReference type="GO" id="GO:0004499">
    <property type="term" value="F:N,N-dimethylaniline monooxygenase activity"/>
    <property type="evidence" value="ECO:0007669"/>
    <property type="project" value="InterPro"/>
</dbReference>
<dbReference type="OrthoDB" id="74360at2759"/>
<evidence type="ECO:0000313" key="8">
    <source>
        <dbReference type="Proteomes" id="UP000289152"/>
    </source>
</evidence>
<evidence type="ECO:0000256" key="6">
    <source>
        <dbReference type="SAM" id="Phobius"/>
    </source>
</evidence>
<dbReference type="Proteomes" id="UP000289152">
    <property type="component" value="Unassembled WGS sequence"/>
</dbReference>
<evidence type="ECO:0000256" key="3">
    <source>
        <dbReference type="ARBA" id="ARBA00022827"/>
    </source>
</evidence>
<dbReference type="PANTHER" id="PTHR23023">
    <property type="entry name" value="DIMETHYLANILINE MONOOXYGENASE"/>
    <property type="match status" value="1"/>
</dbReference>
<feature type="transmembrane region" description="Helical" evidence="6">
    <location>
        <begin position="563"/>
        <end position="583"/>
    </location>
</feature>
<keyword evidence="7" id="KW-0503">Monooxygenase</keyword>
<dbReference type="Pfam" id="PF00743">
    <property type="entry name" value="FMO-like"/>
    <property type="match status" value="1"/>
</dbReference>
<accession>A0A4Q1BBZ7</accession>
<dbReference type="InterPro" id="IPR036188">
    <property type="entry name" value="FAD/NAD-bd_sf"/>
</dbReference>
<reference evidence="7 8" key="1">
    <citation type="submission" date="2016-06" db="EMBL/GenBank/DDBJ databases">
        <title>Evolution of pathogenesis and genome organization in the Tremellales.</title>
        <authorList>
            <person name="Cuomo C."/>
            <person name="Litvintseva A."/>
            <person name="Heitman J."/>
            <person name="Chen Y."/>
            <person name="Sun S."/>
            <person name="Springer D."/>
            <person name="Dromer F."/>
            <person name="Young S."/>
            <person name="Zeng Q."/>
            <person name="Chapman S."/>
            <person name="Gujja S."/>
            <person name="Saif S."/>
            <person name="Birren B."/>
        </authorList>
    </citation>
    <scope>NUCLEOTIDE SEQUENCE [LARGE SCALE GENOMIC DNA]</scope>
    <source>
        <strain evidence="7 8">ATCC 28783</strain>
    </source>
</reference>
<dbReference type="EMBL" id="SDIL01000101">
    <property type="protein sequence ID" value="RXK36319.1"/>
    <property type="molecule type" value="Genomic_DNA"/>
</dbReference>
<comment type="similarity">
    <text evidence="1">Belongs to the FMO family.</text>
</comment>
<evidence type="ECO:0000256" key="5">
    <source>
        <dbReference type="ARBA" id="ARBA00023002"/>
    </source>
</evidence>
<name>A0A4Q1BBZ7_TREME</name>
<evidence type="ECO:0000256" key="4">
    <source>
        <dbReference type="ARBA" id="ARBA00022857"/>
    </source>
</evidence>
<dbReference type="InterPro" id="IPR000960">
    <property type="entry name" value="Flavin_mOase"/>
</dbReference>
<keyword evidence="8" id="KW-1185">Reference proteome</keyword>
<keyword evidence="5" id="KW-0560">Oxidoreductase</keyword>
<evidence type="ECO:0000256" key="2">
    <source>
        <dbReference type="ARBA" id="ARBA00022630"/>
    </source>
</evidence>